<dbReference type="InterPro" id="IPR052529">
    <property type="entry name" value="Bact_Transport_Assoc"/>
</dbReference>
<feature type="transmembrane region" description="Helical" evidence="2">
    <location>
        <begin position="184"/>
        <end position="202"/>
    </location>
</feature>
<evidence type="ECO:0000313" key="5">
    <source>
        <dbReference type="Proteomes" id="UP001500166"/>
    </source>
</evidence>
<gene>
    <name evidence="4" type="ORF">GCM10009824_16460</name>
</gene>
<feature type="compositionally biased region" description="Basic and acidic residues" evidence="1">
    <location>
        <begin position="25"/>
        <end position="38"/>
    </location>
</feature>
<evidence type="ECO:0000313" key="4">
    <source>
        <dbReference type="EMBL" id="GAA2117166.1"/>
    </source>
</evidence>
<feature type="transmembrane region" description="Helical" evidence="2">
    <location>
        <begin position="87"/>
        <end position="107"/>
    </location>
</feature>
<dbReference type="RefSeq" id="WP_344224513.1">
    <property type="nucleotide sequence ID" value="NZ_BAAAQA010000015.1"/>
</dbReference>
<evidence type="ECO:0000256" key="2">
    <source>
        <dbReference type="SAM" id="Phobius"/>
    </source>
</evidence>
<feature type="transmembrane region" description="Helical" evidence="2">
    <location>
        <begin position="162"/>
        <end position="178"/>
    </location>
</feature>
<feature type="domain" description="Heparan-alpha-glucosaminide N-acetyltransferase catalytic" evidence="3">
    <location>
        <begin position="86"/>
        <end position="284"/>
    </location>
</feature>
<keyword evidence="2" id="KW-1133">Transmembrane helix</keyword>
<feature type="transmembrane region" description="Helical" evidence="2">
    <location>
        <begin position="386"/>
        <end position="406"/>
    </location>
</feature>
<feature type="transmembrane region" description="Helical" evidence="2">
    <location>
        <begin position="207"/>
        <end position="227"/>
    </location>
</feature>
<dbReference type="Proteomes" id="UP001500166">
    <property type="component" value="Unassembled WGS sequence"/>
</dbReference>
<dbReference type="Pfam" id="PF07786">
    <property type="entry name" value="HGSNAT_cat"/>
    <property type="match status" value="1"/>
</dbReference>
<accession>A0ABP5JHU0</accession>
<feature type="transmembrane region" description="Helical" evidence="2">
    <location>
        <begin position="287"/>
        <end position="309"/>
    </location>
</feature>
<feature type="transmembrane region" description="Helical" evidence="2">
    <location>
        <begin position="418"/>
        <end position="435"/>
    </location>
</feature>
<evidence type="ECO:0000259" key="3">
    <source>
        <dbReference type="Pfam" id="PF07786"/>
    </source>
</evidence>
<sequence>MSEQSTKVVVEGYLPPGHRPAPGPRPEREVWTGEDREQAQPVTESELWTAQTPIVTAPPRTAAPPPRQGAVVRNLPSADGRRTRRRIAGVDVTRGFALLGMIAVHTLPASADAAGNPTWTWSLFGGNAAALFAVLAGVSLAFLTGGRTPRRGRDAARSRVSLAVRALLLFAVGLSLNFLDIPAYNILIYYGLMFLLAIPFTLMSVRWLLVSALTFAVASPFLMQWSLEHIPAHVHANPNLFDLVNEPATVLAELFLTGTYPALPWMTFICLGMALGRLPLTRDRIQVLLVVIGAVVAAVGKGISLLMLYRFDLEYALIEATPWMTSDDVWTAQVYGPDPQLPTTTWQWLLLSGPHTNTPFALIGAAGLAMVALGGFLIASRAIGRWFTPLAAMGSMTLTLYASHLVFLTFVEVTPMPWFWYVVQIAVAALVATAWQQALGNGPLERVVTRASKAVGRAVVRTPKES</sequence>
<dbReference type="EMBL" id="BAAAQA010000015">
    <property type="protein sequence ID" value="GAA2117166.1"/>
    <property type="molecule type" value="Genomic_DNA"/>
</dbReference>
<dbReference type="PANTHER" id="PTHR30590">
    <property type="entry name" value="INNER MEMBRANE PROTEIN"/>
    <property type="match status" value="1"/>
</dbReference>
<feature type="transmembrane region" description="Helical" evidence="2">
    <location>
        <begin position="247"/>
        <end position="275"/>
    </location>
</feature>
<organism evidence="4 5">
    <name type="scientific">Kocuria atrinae</name>
    <dbReference type="NCBI Taxonomy" id="592377"/>
    <lineage>
        <taxon>Bacteria</taxon>
        <taxon>Bacillati</taxon>
        <taxon>Actinomycetota</taxon>
        <taxon>Actinomycetes</taxon>
        <taxon>Micrococcales</taxon>
        <taxon>Micrococcaceae</taxon>
        <taxon>Kocuria</taxon>
    </lineage>
</organism>
<dbReference type="PANTHER" id="PTHR30590:SF2">
    <property type="entry name" value="INNER MEMBRANE PROTEIN"/>
    <property type="match status" value="1"/>
</dbReference>
<keyword evidence="2" id="KW-0472">Membrane</keyword>
<feature type="region of interest" description="Disordered" evidence="1">
    <location>
        <begin position="1"/>
        <end position="47"/>
    </location>
</feature>
<comment type="caution">
    <text evidence="4">The sequence shown here is derived from an EMBL/GenBank/DDBJ whole genome shotgun (WGS) entry which is preliminary data.</text>
</comment>
<evidence type="ECO:0000256" key="1">
    <source>
        <dbReference type="SAM" id="MobiDB-lite"/>
    </source>
</evidence>
<proteinExistence type="predicted"/>
<feature type="transmembrane region" description="Helical" evidence="2">
    <location>
        <begin position="119"/>
        <end position="142"/>
    </location>
</feature>
<dbReference type="InterPro" id="IPR012429">
    <property type="entry name" value="HGSNAT_cat"/>
</dbReference>
<protein>
    <submittedName>
        <fullName evidence="4">Heparan-alpha-glucosaminide N-acetyltransferase domain-containing protein</fullName>
    </submittedName>
</protein>
<keyword evidence="2" id="KW-0812">Transmembrane</keyword>
<name>A0ABP5JHU0_9MICC</name>
<reference evidence="5" key="1">
    <citation type="journal article" date="2019" name="Int. J. Syst. Evol. Microbiol.">
        <title>The Global Catalogue of Microorganisms (GCM) 10K type strain sequencing project: providing services to taxonomists for standard genome sequencing and annotation.</title>
        <authorList>
            <consortium name="The Broad Institute Genomics Platform"/>
            <consortium name="The Broad Institute Genome Sequencing Center for Infectious Disease"/>
            <person name="Wu L."/>
            <person name="Ma J."/>
        </authorList>
    </citation>
    <scope>NUCLEOTIDE SEQUENCE [LARGE SCALE GENOMIC DNA]</scope>
    <source>
        <strain evidence="5">JCM 15914</strain>
    </source>
</reference>
<feature type="transmembrane region" description="Helical" evidence="2">
    <location>
        <begin position="360"/>
        <end position="379"/>
    </location>
</feature>
<keyword evidence="5" id="KW-1185">Reference proteome</keyword>